<keyword evidence="2" id="KW-0472">Membrane</keyword>
<evidence type="ECO:0000313" key="4">
    <source>
        <dbReference type="EMBL" id="CAK8985918.1"/>
    </source>
</evidence>
<name>A0ABP0H6U4_9DINO</name>
<feature type="region of interest" description="Disordered" evidence="1">
    <location>
        <begin position="646"/>
        <end position="681"/>
    </location>
</feature>
<accession>A0ABP0H6U4</accession>
<feature type="region of interest" description="Disordered" evidence="1">
    <location>
        <begin position="49"/>
        <end position="76"/>
    </location>
</feature>
<keyword evidence="5" id="KW-1185">Reference proteome</keyword>
<feature type="chain" id="PRO_5045666079" description="C3H1-type domain-containing protein" evidence="3">
    <location>
        <begin position="21"/>
        <end position="907"/>
    </location>
</feature>
<feature type="region of interest" description="Disordered" evidence="1">
    <location>
        <begin position="772"/>
        <end position="821"/>
    </location>
</feature>
<reference evidence="4 5" key="1">
    <citation type="submission" date="2024-02" db="EMBL/GenBank/DDBJ databases">
        <authorList>
            <person name="Chen Y."/>
            <person name="Shah S."/>
            <person name="Dougan E. K."/>
            <person name="Thang M."/>
            <person name="Chan C."/>
        </authorList>
    </citation>
    <scope>NUCLEOTIDE SEQUENCE [LARGE SCALE GENOMIC DNA]</scope>
</reference>
<evidence type="ECO:0000313" key="5">
    <source>
        <dbReference type="Proteomes" id="UP001642464"/>
    </source>
</evidence>
<feature type="region of interest" description="Disordered" evidence="1">
    <location>
        <begin position="267"/>
        <end position="313"/>
    </location>
</feature>
<evidence type="ECO:0000256" key="2">
    <source>
        <dbReference type="SAM" id="Phobius"/>
    </source>
</evidence>
<keyword evidence="3" id="KW-0732">Signal</keyword>
<feature type="signal peptide" evidence="3">
    <location>
        <begin position="1"/>
        <end position="20"/>
    </location>
</feature>
<evidence type="ECO:0000256" key="1">
    <source>
        <dbReference type="SAM" id="MobiDB-lite"/>
    </source>
</evidence>
<dbReference type="Proteomes" id="UP001642464">
    <property type="component" value="Unassembled WGS sequence"/>
</dbReference>
<keyword evidence="2" id="KW-0812">Transmembrane</keyword>
<gene>
    <name evidence="4" type="ORF">SCF082_LOCUS331</name>
</gene>
<feature type="compositionally biased region" description="Low complexity" evidence="1">
    <location>
        <begin position="289"/>
        <end position="307"/>
    </location>
</feature>
<protein>
    <recommendedName>
        <fullName evidence="6">C3H1-type domain-containing protein</fullName>
    </recommendedName>
</protein>
<feature type="compositionally biased region" description="Basic and acidic residues" evidence="1">
    <location>
        <begin position="795"/>
        <end position="805"/>
    </location>
</feature>
<feature type="transmembrane region" description="Helical" evidence="2">
    <location>
        <begin position="84"/>
        <end position="107"/>
    </location>
</feature>
<proteinExistence type="predicted"/>
<evidence type="ECO:0000256" key="3">
    <source>
        <dbReference type="SAM" id="SignalP"/>
    </source>
</evidence>
<dbReference type="EMBL" id="CAXAMM010000103">
    <property type="protein sequence ID" value="CAK8985918.1"/>
    <property type="molecule type" value="Genomic_DNA"/>
</dbReference>
<feature type="region of interest" description="Disordered" evidence="1">
    <location>
        <begin position="857"/>
        <end position="876"/>
    </location>
</feature>
<organism evidence="4 5">
    <name type="scientific">Durusdinium trenchii</name>
    <dbReference type="NCBI Taxonomy" id="1381693"/>
    <lineage>
        <taxon>Eukaryota</taxon>
        <taxon>Sar</taxon>
        <taxon>Alveolata</taxon>
        <taxon>Dinophyceae</taxon>
        <taxon>Suessiales</taxon>
        <taxon>Symbiodiniaceae</taxon>
        <taxon>Durusdinium</taxon>
    </lineage>
</organism>
<comment type="caution">
    <text evidence="4">The sequence shown here is derived from an EMBL/GenBank/DDBJ whole genome shotgun (WGS) entry which is preliminary data.</text>
</comment>
<feature type="compositionally biased region" description="Basic and acidic residues" evidence="1">
    <location>
        <begin position="267"/>
        <end position="287"/>
    </location>
</feature>
<feature type="transmembrane region" description="Helical" evidence="2">
    <location>
        <begin position="119"/>
        <end position="144"/>
    </location>
</feature>
<keyword evidence="2" id="KW-1133">Transmembrane helix</keyword>
<evidence type="ECO:0008006" key="6">
    <source>
        <dbReference type="Google" id="ProtNLM"/>
    </source>
</evidence>
<sequence>MLVPRSVLAILLLACDPVARISQSWGMGNLGIPYFTNSSSDACAAGEDCKAGSTPTGETRGAPLRPGSKPQQGPKEEGWWPGRFAWLIHLSFQLLSDAAYVSLNYCGTLCASIGLAARWSYWLATAVVAVFLLQLLVWTCNWIVIPVYRHSVAFGRYLTGHGQWYELAQIHGVRVFRPKWVGPRGREEWTSGFAQQEVRGRGEGREPVDLLARFAPGVETENSREVLPRATQPTSLGQYLRAILEGKGISEALRACAKADCGPRETWEELKEQEKGKDQQDATERPIEVLPRSRASSRSVAPSAASLYRPRGTATLPLGMPELRATNPRDAYASFAAVSRPRRAGAYTDGEPLHTDETAKALQAIARAVTSKDEAASHDKGKLASIGKVEERLIFLVRGCDALTVSLGKATVGKELFHSLRSTSTQGRPQLRMMQFPVNINNRIAYGLASLNIRGKDAKAVPEYCLSAADFPLTSEEEFDGWIGCSDLKLEKRPKPPMTLNAWYRNALREAWAIACVYGTEHYASLEQAATFLLKLGEEHAYMWPAHAIFSVWEELWSRYVEELKDLDRELRRAMKEESPTFERIRFFVTAPGEDGEPWLRLPRTFFLEDPLEYFQTDVLPRHNRLLSRACWQVALKKTPGGIGTLHGGKAGEGPEACDSRPGPKPGKVDTQSKPFIGPPLTNKEAARALDHRPKEKMGARYLCWDHMCHKGCARPGTCPHAHGTAPKWESLDWAVQMQLIRRGGLRSKARLTEQQAAEQIEATRKAQVLKTPEMVNKGKKVKKVGEAEPSGDQSESKVGEDSRAPARAPASVSPCDEPPEEFTGIHPTDQESEMMDLLEGPVSFFKDQDALKPAREATVKNDAIGPPGVDRLKGMKDVDQSGLTKGFEGLLRVYLSNQLLLHLTRP</sequence>